<dbReference type="EMBL" id="JXXN02004128">
    <property type="protein sequence ID" value="THD20858.1"/>
    <property type="molecule type" value="Genomic_DNA"/>
</dbReference>
<name>A0A4E0RGT1_FASHE</name>
<gene>
    <name evidence="1" type="ORF">D915_006910</name>
</gene>
<reference evidence="1" key="1">
    <citation type="submission" date="2019-03" db="EMBL/GenBank/DDBJ databases">
        <title>Improved annotation for the trematode Fasciola hepatica.</title>
        <authorList>
            <person name="Choi Y.-J."/>
            <person name="Martin J."/>
            <person name="Mitreva M."/>
        </authorList>
    </citation>
    <scope>NUCLEOTIDE SEQUENCE [LARGE SCALE GENOMIC DNA]</scope>
</reference>
<proteinExistence type="predicted"/>
<sequence>MSGTSYGDNFTCVEYNDTGELLAVGDKGGRVTVFKESSSGEGASQLQLLFTVSLHFLDRIPHATTFIVRSPVTNRNSIT</sequence>
<evidence type="ECO:0000313" key="2">
    <source>
        <dbReference type="Proteomes" id="UP000230066"/>
    </source>
</evidence>
<protein>
    <submittedName>
        <fullName evidence="1">Serine/threonine-protein phosphatase 2A 55 kDa regulatory subunit B</fullName>
    </submittedName>
</protein>
<keyword evidence="2" id="KW-1185">Reference proteome</keyword>
<organism evidence="1 2">
    <name type="scientific">Fasciola hepatica</name>
    <name type="common">Liver fluke</name>
    <dbReference type="NCBI Taxonomy" id="6192"/>
    <lineage>
        <taxon>Eukaryota</taxon>
        <taxon>Metazoa</taxon>
        <taxon>Spiralia</taxon>
        <taxon>Lophotrochozoa</taxon>
        <taxon>Platyhelminthes</taxon>
        <taxon>Trematoda</taxon>
        <taxon>Digenea</taxon>
        <taxon>Plagiorchiida</taxon>
        <taxon>Echinostomata</taxon>
        <taxon>Echinostomatoidea</taxon>
        <taxon>Fasciolidae</taxon>
        <taxon>Fasciola</taxon>
    </lineage>
</organism>
<dbReference type="AlphaFoldDB" id="A0A4E0RGT1"/>
<evidence type="ECO:0000313" key="1">
    <source>
        <dbReference type="EMBL" id="THD20858.1"/>
    </source>
</evidence>
<accession>A0A4E0RGT1</accession>
<dbReference type="Proteomes" id="UP000230066">
    <property type="component" value="Unassembled WGS sequence"/>
</dbReference>
<comment type="caution">
    <text evidence="1">The sequence shown here is derived from an EMBL/GenBank/DDBJ whole genome shotgun (WGS) entry which is preliminary data.</text>
</comment>